<dbReference type="Proteomes" id="UP000010478">
    <property type="component" value="Chromosome"/>
</dbReference>
<dbReference type="HOGENOM" id="CLU_030948_1_0_3"/>
<dbReference type="GO" id="GO:0004540">
    <property type="term" value="F:RNA nuclease activity"/>
    <property type="evidence" value="ECO:0007669"/>
    <property type="project" value="InterPro"/>
</dbReference>
<feature type="domain" description="InsA N-terminal zinc ribbon" evidence="2">
    <location>
        <begin position="2"/>
        <end position="29"/>
    </location>
</feature>
<dbReference type="Pfam" id="PF01936">
    <property type="entry name" value="NYN"/>
    <property type="match status" value="1"/>
</dbReference>
<sequence>MKCPRCESDQVRKNGCPNGHQRYLCKACRKQFFEPADPQSLSPKCTETRLNEAIPQGIESATTQESGGIAILLLDAENLKLKVNTEQFLASLCDYPLQVKIAFANWKNPSIGKLDAELYDRGYELIHVPGGANSADGKMIAFGAAILYRYRDVRQVFVCSSDGLLNHLCNQLQNQGVTVFRVRRKNSVLSVENCQNGESNHYSCEREEEIPSFEELASQVAELLKAEHKSIEERIARFSSVAELFKERQTVVFSSTISPAALAESAQNEVTPVLEASLATFAVNQNVAEPNFPEIIPGLNSNAIESLDVFKTILVEIIENAKIELKEDSISVVKIKKDFLAKYQSHADLVVKNFLGNKSSLIKYLQSESGVFQVQLIGQEHQVAIAKNSSTSTTHSSAALEASLVKIIRGLTARSPGSYIPINQVASEFNKLYNQPITKKLQSLNLGSNVIDFLQSCQTFKVKKNGKTYQVAIALSAR</sequence>
<dbReference type="OrthoDB" id="570660at2"/>
<evidence type="ECO:0000313" key="3">
    <source>
        <dbReference type="EMBL" id="AFZ07411.1"/>
    </source>
</evidence>
<proteinExistence type="predicted"/>
<evidence type="ECO:0000259" key="1">
    <source>
        <dbReference type="Pfam" id="PF01936"/>
    </source>
</evidence>
<feature type="domain" description="NYN" evidence="1">
    <location>
        <begin position="72"/>
        <end position="182"/>
    </location>
</feature>
<evidence type="ECO:0000313" key="4">
    <source>
        <dbReference type="Proteomes" id="UP000010478"/>
    </source>
</evidence>
<accession>K9VHH4</accession>
<gene>
    <name evidence="3" type="ORF">Osc7112_3015</name>
</gene>
<dbReference type="EMBL" id="CP003614">
    <property type="protein sequence ID" value="AFZ07411.1"/>
    <property type="molecule type" value="Genomic_DNA"/>
</dbReference>
<dbReference type="AlphaFoldDB" id="K9VHH4"/>
<keyword evidence="4" id="KW-1185">Reference proteome</keyword>
<dbReference type="Pfam" id="PF03811">
    <property type="entry name" value="Zn_ribbon_InsA"/>
    <property type="match status" value="1"/>
</dbReference>
<dbReference type="KEGG" id="oni:Osc7112_3015"/>
<dbReference type="GO" id="GO:0006313">
    <property type="term" value="P:DNA transposition"/>
    <property type="evidence" value="ECO:0007669"/>
    <property type="project" value="InterPro"/>
</dbReference>
<dbReference type="eggNOG" id="COG3677">
    <property type="taxonomic scope" value="Bacteria"/>
</dbReference>
<dbReference type="InterPro" id="IPR021139">
    <property type="entry name" value="NYN"/>
</dbReference>
<name>K9VHH4_9CYAN</name>
<dbReference type="STRING" id="179408.Osc7112_3015"/>
<evidence type="ECO:0000259" key="2">
    <source>
        <dbReference type="Pfam" id="PF03811"/>
    </source>
</evidence>
<organism evidence="3 4">
    <name type="scientific">Phormidium nigroviride PCC 7112</name>
    <dbReference type="NCBI Taxonomy" id="179408"/>
    <lineage>
        <taxon>Bacteria</taxon>
        <taxon>Bacillati</taxon>
        <taxon>Cyanobacteriota</taxon>
        <taxon>Cyanophyceae</taxon>
        <taxon>Oscillatoriophycideae</taxon>
        <taxon>Oscillatoriales</taxon>
        <taxon>Oscillatoriaceae</taxon>
        <taxon>Phormidium</taxon>
    </lineage>
</organism>
<protein>
    <submittedName>
        <fullName evidence="3">Insertion element protein</fullName>
    </submittedName>
</protein>
<dbReference type="InterPro" id="IPR003220">
    <property type="entry name" value="InsA_N_dom_Znf"/>
</dbReference>
<reference evidence="3 4" key="1">
    <citation type="submission" date="2012-05" db="EMBL/GenBank/DDBJ databases">
        <title>Finished chromosome of genome of Oscillatoria sp. PCC 7112.</title>
        <authorList>
            <consortium name="US DOE Joint Genome Institute"/>
            <person name="Gugger M."/>
            <person name="Coursin T."/>
            <person name="Rippka R."/>
            <person name="Tandeau De Marsac N."/>
            <person name="Huntemann M."/>
            <person name="Wei C.-L."/>
            <person name="Han J."/>
            <person name="Detter J.C."/>
            <person name="Han C."/>
            <person name="Tapia R."/>
            <person name="Davenport K."/>
            <person name="Daligault H."/>
            <person name="Erkkila T."/>
            <person name="Gu W."/>
            <person name="Munk A.C.C."/>
            <person name="Teshima H."/>
            <person name="Xu Y."/>
            <person name="Chain P."/>
            <person name="Chen A."/>
            <person name="Krypides N."/>
            <person name="Mavromatis K."/>
            <person name="Markowitz V."/>
            <person name="Szeto E."/>
            <person name="Ivanova N."/>
            <person name="Mikhailova N."/>
            <person name="Ovchinnikova G."/>
            <person name="Pagani I."/>
            <person name="Pati A."/>
            <person name="Goodwin L."/>
            <person name="Peters L."/>
            <person name="Pitluck S."/>
            <person name="Woyke T."/>
            <person name="Kerfeld C."/>
        </authorList>
    </citation>
    <scope>NUCLEOTIDE SEQUENCE [LARGE SCALE GENOMIC DNA]</scope>
    <source>
        <strain evidence="3 4">PCC 7112</strain>
    </source>
</reference>